<reference evidence="8 9" key="1">
    <citation type="submission" date="2022-05" db="EMBL/GenBank/DDBJ databases">
        <authorList>
            <consortium name="Genoscope - CEA"/>
            <person name="William W."/>
        </authorList>
    </citation>
    <scope>NUCLEOTIDE SEQUENCE [LARGE SCALE GENOMIC DNA]</scope>
</reference>
<name>A0AAU9XCK6_9CNID</name>
<evidence type="ECO:0000256" key="2">
    <source>
        <dbReference type="ARBA" id="ARBA00006843"/>
    </source>
</evidence>
<dbReference type="PANTHER" id="PTHR14948:SF25">
    <property type="entry name" value="DUF4190 DOMAIN-CONTAINING PROTEIN"/>
    <property type="match status" value="1"/>
</dbReference>
<feature type="compositionally biased region" description="Polar residues" evidence="6">
    <location>
        <begin position="19"/>
        <end position="33"/>
    </location>
</feature>
<dbReference type="GO" id="GO:0016020">
    <property type="term" value="C:membrane"/>
    <property type="evidence" value="ECO:0007669"/>
    <property type="project" value="UniProtKB-SubCell"/>
</dbReference>
<evidence type="ECO:0000313" key="8">
    <source>
        <dbReference type="EMBL" id="CAH3144284.1"/>
    </source>
</evidence>
<feature type="transmembrane region" description="Helical" evidence="7">
    <location>
        <begin position="124"/>
        <end position="150"/>
    </location>
</feature>
<dbReference type="Pfam" id="PF04505">
    <property type="entry name" value="CD225"/>
    <property type="match status" value="1"/>
</dbReference>
<gene>
    <name evidence="8" type="ORF">PMEA_00020958</name>
</gene>
<evidence type="ECO:0000256" key="5">
    <source>
        <dbReference type="ARBA" id="ARBA00023136"/>
    </source>
</evidence>
<evidence type="ECO:0000256" key="4">
    <source>
        <dbReference type="ARBA" id="ARBA00022989"/>
    </source>
</evidence>
<keyword evidence="4 7" id="KW-1133">Transmembrane helix</keyword>
<dbReference type="Proteomes" id="UP001159428">
    <property type="component" value="Unassembled WGS sequence"/>
</dbReference>
<sequence>MEQNTQVNPDNPPPYTPQAPVTAQPAYQPQLSGAAQPGYPAQSGYPGQPGYPAQPGFPAQPGYPAQPGQQPQPGYSPQYGYPQTQQPGYPPQPTQHVQQSTTVVNMQAPAPTIIMPMAFPPPNWLALSIFTCLFCFPILGIAAIIFSIMVDSSYAARDYDGAWRNSQIAKWLNIISIAMGCFTFVLLIILMAA</sequence>
<dbReference type="InterPro" id="IPR051423">
    <property type="entry name" value="CD225/Dispanin"/>
</dbReference>
<keyword evidence="5 7" id="KW-0472">Membrane</keyword>
<evidence type="ECO:0000256" key="6">
    <source>
        <dbReference type="SAM" id="MobiDB-lite"/>
    </source>
</evidence>
<protein>
    <recommendedName>
        <fullName evidence="10">Interferon-induced transmembrane protein</fullName>
    </recommendedName>
</protein>
<accession>A0AAU9XCK6</accession>
<comment type="similarity">
    <text evidence="2">Belongs to the CD225/Dispanin family.</text>
</comment>
<feature type="transmembrane region" description="Helical" evidence="7">
    <location>
        <begin position="171"/>
        <end position="192"/>
    </location>
</feature>
<organism evidence="8 9">
    <name type="scientific">Pocillopora meandrina</name>
    <dbReference type="NCBI Taxonomy" id="46732"/>
    <lineage>
        <taxon>Eukaryota</taxon>
        <taxon>Metazoa</taxon>
        <taxon>Cnidaria</taxon>
        <taxon>Anthozoa</taxon>
        <taxon>Hexacorallia</taxon>
        <taxon>Scleractinia</taxon>
        <taxon>Astrocoeniina</taxon>
        <taxon>Pocilloporidae</taxon>
        <taxon>Pocillopora</taxon>
    </lineage>
</organism>
<dbReference type="EMBL" id="CALNXJ010000039">
    <property type="protein sequence ID" value="CAH3144284.1"/>
    <property type="molecule type" value="Genomic_DNA"/>
</dbReference>
<evidence type="ECO:0000256" key="7">
    <source>
        <dbReference type="SAM" id="Phobius"/>
    </source>
</evidence>
<comment type="subcellular location">
    <subcellularLocation>
        <location evidence="1">Membrane</location>
    </subcellularLocation>
</comment>
<feature type="region of interest" description="Disordered" evidence="6">
    <location>
        <begin position="1"/>
        <end position="100"/>
    </location>
</feature>
<keyword evidence="3 7" id="KW-0812">Transmembrane</keyword>
<dbReference type="InterPro" id="IPR007593">
    <property type="entry name" value="CD225/Dispanin_fam"/>
</dbReference>
<evidence type="ECO:0008006" key="10">
    <source>
        <dbReference type="Google" id="ProtNLM"/>
    </source>
</evidence>
<evidence type="ECO:0000256" key="3">
    <source>
        <dbReference type="ARBA" id="ARBA00022692"/>
    </source>
</evidence>
<proteinExistence type="inferred from homology"/>
<keyword evidence="9" id="KW-1185">Reference proteome</keyword>
<comment type="caution">
    <text evidence="8">The sequence shown here is derived from an EMBL/GenBank/DDBJ whole genome shotgun (WGS) entry which is preliminary data.</text>
</comment>
<dbReference type="PANTHER" id="PTHR14948">
    <property type="entry name" value="NG5"/>
    <property type="match status" value="1"/>
</dbReference>
<evidence type="ECO:0000313" key="9">
    <source>
        <dbReference type="Proteomes" id="UP001159428"/>
    </source>
</evidence>
<feature type="compositionally biased region" description="Low complexity" evidence="6">
    <location>
        <begin position="36"/>
        <end position="87"/>
    </location>
</feature>
<dbReference type="AlphaFoldDB" id="A0AAU9XCK6"/>
<evidence type="ECO:0000256" key="1">
    <source>
        <dbReference type="ARBA" id="ARBA00004370"/>
    </source>
</evidence>